<evidence type="ECO:0000313" key="1">
    <source>
        <dbReference type="EMBL" id="KAL3771837.1"/>
    </source>
</evidence>
<dbReference type="EMBL" id="JALLBG020000020">
    <property type="protein sequence ID" value="KAL3771837.1"/>
    <property type="molecule type" value="Genomic_DNA"/>
</dbReference>
<protein>
    <recommendedName>
        <fullName evidence="3">LAGLIDADG homing endonuclease</fullName>
    </recommendedName>
</protein>
<reference evidence="1 2" key="1">
    <citation type="submission" date="2024-10" db="EMBL/GenBank/DDBJ databases">
        <title>Updated reference genomes for cyclostephanoid diatoms.</title>
        <authorList>
            <person name="Roberts W.R."/>
            <person name="Alverson A.J."/>
        </authorList>
    </citation>
    <scope>NUCLEOTIDE SEQUENCE [LARGE SCALE GENOMIC DNA]</scope>
    <source>
        <strain evidence="1 2">AJA232-27</strain>
    </source>
</reference>
<dbReference type="Proteomes" id="UP001530293">
    <property type="component" value="Unassembled WGS sequence"/>
</dbReference>
<evidence type="ECO:0008006" key="3">
    <source>
        <dbReference type="Google" id="ProtNLM"/>
    </source>
</evidence>
<gene>
    <name evidence="1" type="ORF">ACHAWU_004396</name>
</gene>
<dbReference type="AlphaFoldDB" id="A0ABD3N732"/>
<keyword evidence="2" id="KW-1185">Reference proteome</keyword>
<name>A0ABD3N732_9STRA</name>
<proteinExistence type="predicted"/>
<sequence>MIGNLDGVGENHASKGGLGTWGALRSADNFLSRWVDEEMNLGWPNNQHIKQSMKVSMKRYDGGTCRIQVPGMPL</sequence>
<accession>A0ABD3N732</accession>
<comment type="caution">
    <text evidence="1">The sequence shown here is derived from an EMBL/GenBank/DDBJ whole genome shotgun (WGS) entry which is preliminary data.</text>
</comment>
<organism evidence="1 2">
    <name type="scientific">Discostella pseudostelligera</name>
    <dbReference type="NCBI Taxonomy" id="259834"/>
    <lineage>
        <taxon>Eukaryota</taxon>
        <taxon>Sar</taxon>
        <taxon>Stramenopiles</taxon>
        <taxon>Ochrophyta</taxon>
        <taxon>Bacillariophyta</taxon>
        <taxon>Coscinodiscophyceae</taxon>
        <taxon>Thalassiosirophycidae</taxon>
        <taxon>Stephanodiscales</taxon>
        <taxon>Stephanodiscaceae</taxon>
        <taxon>Discostella</taxon>
    </lineage>
</organism>
<evidence type="ECO:0000313" key="2">
    <source>
        <dbReference type="Proteomes" id="UP001530293"/>
    </source>
</evidence>